<dbReference type="PANTHER" id="PTHR10794:SF94">
    <property type="entry name" value="ESTERASE YHET-RELATED"/>
    <property type="match status" value="1"/>
</dbReference>
<dbReference type="GO" id="GO:0016787">
    <property type="term" value="F:hydrolase activity"/>
    <property type="evidence" value="ECO:0007669"/>
    <property type="project" value="UniProtKB-KW"/>
</dbReference>
<dbReference type="InterPro" id="IPR012020">
    <property type="entry name" value="ABHD4"/>
</dbReference>
<organism evidence="5 6">
    <name type="scientific">Methylomonas albis</name>
    <dbReference type="NCBI Taxonomy" id="1854563"/>
    <lineage>
        <taxon>Bacteria</taxon>
        <taxon>Pseudomonadati</taxon>
        <taxon>Pseudomonadota</taxon>
        <taxon>Gammaproteobacteria</taxon>
        <taxon>Methylococcales</taxon>
        <taxon>Methylococcaceae</taxon>
        <taxon>Methylomonas</taxon>
    </lineage>
</organism>
<dbReference type="PIRSF" id="PIRSF005211">
    <property type="entry name" value="Ab_hydro_YheT"/>
    <property type="match status" value="1"/>
</dbReference>
<keyword evidence="2" id="KW-0719">Serine esterase</keyword>
<dbReference type="PANTHER" id="PTHR10794">
    <property type="entry name" value="ABHYDROLASE DOMAIN-CONTAINING PROTEIN"/>
    <property type="match status" value="1"/>
</dbReference>
<dbReference type="NCBIfam" id="NF008218">
    <property type="entry name" value="PRK10985.1"/>
    <property type="match status" value="1"/>
</dbReference>
<dbReference type="PROSITE" id="PS01133">
    <property type="entry name" value="UPF0017"/>
    <property type="match status" value="1"/>
</dbReference>
<dbReference type="RefSeq" id="WP_192376421.1">
    <property type="nucleotide sequence ID" value="NZ_CAJHIV010000001.1"/>
</dbReference>
<evidence type="ECO:0000256" key="2">
    <source>
        <dbReference type="ARBA" id="ARBA00022487"/>
    </source>
</evidence>
<comment type="similarity">
    <text evidence="1">Belongs to the AB hydrolase superfamily. AB hydrolase 4 family.</text>
</comment>
<dbReference type="InterPro" id="IPR000952">
    <property type="entry name" value="AB_hydrolase_4_CS"/>
</dbReference>
<evidence type="ECO:0000313" key="5">
    <source>
        <dbReference type="EMBL" id="MBD9358193.1"/>
    </source>
</evidence>
<accession>A0ABR9D7E2</accession>
<dbReference type="InterPro" id="IPR029058">
    <property type="entry name" value="AB_hydrolase_fold"/>
</dbReference>
<evidence type="ECO:0000256" key="3">
    <source>
        <dbReference type="ARBA" id="ARBA00022801"/>
    </source>
</evidence>
<feature type="domain" description="AB hydrolase-1" evidence="4">
    <location>
        <begin position="57"/>
        <end position="303"/>
    </location>
</feature>
<dbReference type="InterPro" id="IPR000073">
    <property type="entry name" value="AB_hydrolase_1"/>
</dbReference>
<evidence type="ECO:0000313" key="6">
    <source>
        <dbReference type="Proteomes" id="UP000652176"/>
    </source>
</evidence>
<dbReference type="Proteomes" id="UP000652176">
    <property type="component" value="Unassembled WGS sequence"/>
</dbReference>
<dbReference type="SUPFAM" id="SSF53474">
    <property type="entry name" value="alpha/beta-Hydrolases"/>
    <property type="match status" value="1"/>
</dbReference>
<evidence type="ECO:0000259" key="4">
    <source>
        <dbReference type="Pfam" id="PF00561"/>
    </source>
</evidence>
<dbReference type="Pfam" id="PF00561">
    <property type="entry name" value="Abhydrolase_1"/>
    <property type="match status" value="1"/>
</dbReference>
<sequence>MHNAFRPAWWLNSPHLQTIYPAFLRRISPPAGIRRERLETPDGDFLDIDWIDNDDRPLVLLLHGLAGSSRSGYIAGLQHSLTTAGFASVALNFRGCSGEMNRMARCYHSGETEDIEFLYQTLRQRFLDRAMAAIGFSLGGNVLLKWLGEQGDKIGLSAAVAVSVPLLLNECADKLDRGFSKLYRDYLLRELKQHMRVKLKHLQNIGQREQAERIAELGELSGIKSFWQYDEKVVAGLHGFKDAHDYYRRSSSRQFLKHIRVPTLVLQAKDDPFMTERVLPTSAELSDQVQLEVCTGGGHVGFVGGSFFRPEYWLEGRIGGFLRQHLPWPTAT</sequence>
<keyword evidence="3 5" id="KW-0378">Hydrolase</keyword>
<keyword evidence="6" id="KW-1185">Reference proteome</keyword>
<dbReference type="InterPro" id="IPR050960">
    <property type="entry name" value="AB_hydrolase_4_sf"/>
</dbReference>
<comment type="caution">
    <text evidence="5">The sequence shown here is derived from an EMBL/GenBank/DDBJ whole genome shotgun (WGS) entry which is preliminary data.</text>
</comment>
<dbReference type="Gene3D" id="3.40.50.1820">
    <property type="entry name" value="alpha/beta hydrolase"/>
    <property type="match status" value="1"/>
</dbReference>
<protein>
    <submittedName>
        <fullName evidence="5">Hydrolase</fullName>
    </submittedName>
</protein>
<gene>
    <name evidence="5" type="ORF">IE877_20345</name>
</gene>
<evidence type="ECO:0000256" key="1">
    <source>
        <dbReference type="ARBA" id="ARBA00010884"/>
    </source>
</evidence>
<dbReference type="EMBL" id="JACXSS010000001">
    <property type="protein sequence ID" value="MBD9358193.1"/>
    <property type="molecule type" value="Genomic_DNA"/>
</dbReference>
<proteinExistence type="inferred from homology"/>
<name>A0ABR9D7E2_9GAMM</name>
<reference evidence="5 6" key="1">
    <citation type="submission" date="2020-09" db="EMBL/GenBank/DDBJ databases">
        <title>Methylomonas albis sp. nov. and Methylomonas fluvii sp. nov.: Two cold-adapted methanotrophs from the River Elbe and an amended description of Methylovulum psychrotolerans strain Eb1.</title>
        <authorList>
            <person name="Bussmann I.K."/>
            <person name="Klings K.-W."/>
            <person name="Warnstedt J."/>
            <person name="Hoppert M."/>
            <person name="Saborowski A."/>
            <person name="Horn F."/>
            <person name="Liebner S."/>
        </authorList>
    </citation>
    <scope>NUCLEOTIDE SEQUENCE [LARGE SCALE GENOMIC DNA]</scope>
    <source>
        <strain evidence="5 6">EbA</strain>
    </source>
</reference>